<evidence type="ECO:0000256" key="1">
    <source>
        <dbReference type="SAM" id="Phobius"/>
    </source>
</evidence>
<gene>
    <name evidence="2" type="ORF">HRQ87_11055</name>
</gene>
<accession>A0ABX2ISP1</accession>
<keyword evidence="1" id="KW-0472">Membrane</keyword>
<comment type="caution">
    <text evidence="2">The sequence shown here is derived from an EMBL/GenBank/DDBJ whole genome shotgun (WGS) entry which is preliminary data.</text>
</comment>
<feature type="transmembrane region" description="Helical" evidence="1">
    <location>
        <begin position="101"/>
        <end position="118"/>
    </location>
</feature>
<protein>
    <submittedName>
        <fullName evidence="2">Uncharacterized protein</fullName>
    </submittedName>
</protein>
<organism evidence="2 3">
    <name type="scientific">Parasulfitobacter algicola</name>
    <dbReference type="NCBI Taxonomy" id="2614809"/>
    <lineage>
        <taxon>Bacteria</taxon>
        <taxon>Pseudomonadati</taxon>
        <taxon>Pseudomonadota</taxon>
        <taxon>Alphaproteobacteria</taxon>
        <taxon>Rhodobacterales</taxon>
        <taxon>Roseobacteraceae</taxon>
        <taxon>Parasulfitobacter</taxon>
    </lineage>
</organism>
<feature type="transmembrane region" description="Helical" evidence="1">
    <location>
        <begin position="71"/>
        <end position="89"/>
    </location>
</feature>
<dbReference type="Proteomes" id="UP000777935">
    <property type="component" value="Unassembled WGS sequence"/>
</dbReference>
<reference evidence="2 3" key="1">
    <citation type="submission" date="2020-06" db="EMBL/GenBank/DDBJ databases">
        <title>Sulfitobacter algicola sp. nov., isolated from green algae.</title>
        <authorList>
            <person name="Wang C."/>
        </authorList>
    </citation>
    <scope>NUCLEOTIDE SEQUENCE [LARGE SCALE GENOMIC DNA]</scope>
    <source>
        <strain evidence="2 3">1151</strain>
    </source>
</reference>
<keyword evidence="1" id="KW-1133">Transmembrane helix</keyword>
<evidence type="ECO:0000313" key="3">
    <source>
        <dbReference type="Proteomes" id="UP000777935"/>
    </source>
</evidence>
<name>A0ABX2ISP1_9RHOB</name>
<evidence type="ECO:0000313" key="2">
    <source>
        <dbReference type="EMBL" id="NSX55340.1"/>
    </source>
</evidence>
<keyword evidence="3" id="KW-1185">Reference proteome</keyword>
<keyword evidence="1" id="KW-0812">Transmembrane</keyword>
<feature type="transmembrane region" description="Helical" evidence="1">
    <location>
        <begin position="36"/>
        <end position="56"/>
    </location>
</feature>
<proteinExistence type="predicted"/>
<sequence>MSVGQTSFSSRIGRVEAGQDGLITGRGRGGAKQPNFIVGFVTGILAYVGFILGAWHLKEWAAVNFTTIEDFGIIVLGTIITGWIIRSLLKIQGKNVIRNHLLGIIVAFGTFHMAVHAFPEQIEMAFAPEWMAQTMSSTSPDFMTPDAGFLAARDVIMVKLESMETYQNLRAELAEELEN</sequence>
<dbReference type="RefSeq" id="WP_174138282.1">
    <property type="nucleotide sequence ID" value="NZ_JABUFE010000006.1"/>
</dbReference>
<dbReference type="EMBL" id="JABUFE010000006">
    <property type="protein sequence ID" value="NSX55340.1"/>
    <property type="molecule type" value="Genomic_DNA"/>
</dbReference>